<evidence type="ECO:0000256" key="6">
    <source>
        <dbReference type="ARBA" id="ARBA00022839"/>
    </source>
</evidence>
<dbReference type="GO" id="GO:0006260">
    <property type="term" value="P:DNA replication"/>
    <property type="evidence" value="ECO:0007669"/>
    <property type="project" value="UniProtKB-KW"/>
</dbReference>
<dbReference type="InterPro" id="IPR004593">
    <property type="entry name" value="SbcD"/>
</dbReference>
<dbReference type="InterPro" id="IPR050535">
    <property type="entry name" value="DNA_Repair-Maintenance_Comp"/>
</dbReference>
<feature type="domain" description="Calcineurin-like phosphoesterase" evidence="8">
    <location>
        <begin position="5"/>
        <end position="107"/>
    </location>
</feature>
<dbReference type="GO" id="GO:0006310">
    <property type="term" value="P:DNA recombination"/>
    <property type="evidence" value="ECO:0007669"/>
    <property type="project" value="UniProtKB-KW"/>
</dbReference>
<dbReference type="EMBL" id="SHKX01000014">
    <property type="protein sequence ID" value="RZU38224.1"/>
    <property type="molecule type" value="Genomic_DNA"/>
</dbReference>
<dbReference type="NCBIfam" id="TIGR00619">
    <property type="entry name" value="sbcd"/>
    <property type="match status" value="1"/>
</dbReference>
<keyword evidence="6 7" id="KW-0269">Exonuclease</keyword>
<dbReference type="SUPFAM" id="SSF56300">
    <property type="entry name" value="Metallo-dependent phosphatases"/>
    <property type="match status" value="1"/>
</dbReference>
<keyword evidence="7" id="KW-0235">DNA replication</keyword>
<gene>
    <name evidence="7" type="primary">sbcD</name>
    <name evidence="10" type="ORF">EV700_2802</name>
</gene>
<accession>A0A4Q7YMN4</accession>
<evidence type="ECO:0000313" key="10">
    <source>
        <dbReference type="EMBL" id="RZU38224.1"/>
    </source>
</evidence>
<dbReference type="PANTHER" id="PTHR30337">
    <property type="entry name" value="COMPONENT OF ATP-DEPENDENT DSDNA EXONUCLEASE"/>
    <property type="match status" value="1"/>
</dbReference>
<proteinExistence type="inferred from homology"/>
<comment type="caution">
    <text evidence="10">The sequence shown here is derived from an EMBL/GenBank/DDBJ whole genome shotgun (WGS) entry which is preliminary data.</text>
</comment>
<dbReference type="InterPro" id="IPR004843">
    <property type="entry name" value="Calcineurin-like_PHP"/>
</dbReference>
<comment type="function">
    <text evidence="7">SbcCD cleaves DNA hairpin structures. These structures can inhibit DNA replication and are intermediates in certain DNA recombination reactions. The complex acts as a 3'-&gt;5' double strand exonuclease that can open hairpins. It also has a 5' single-strand endonuclease activity.</text>
</comment>
<evidence type="ECO:0000256" key="3">
    <source>
        <dbReference type="ARBA" id="ARBA00013365"/>
    </source>
</evidence>
<name>A0A4Q7YMN4_9GAMM</name>
<keyword evidence="4 7" id="KW-0540">Nuclease</keyword>
<keyword evidence="5 7" id="KW-0378">Hydrolase</keyword>
<dbReference type="Gene3D" id="3.60.21.10">
    <property type="match status" value="1"/>
</dbReference>
<dbReference type="InterPro" id="IPR029052">
    <property type="entry name" value="Metallo-depent_PP-like"/>
</dbReference>
<evidence type="ECO:0000256" key="5">
    <source>
        <dbReference type="ARBA" id="ARBA00022801"/>
    </source>
</evidence>
<organism evidence="10 11">
    <name type="scientific">Fluviicoccus keumensis</name>
    <dbReference type="NCBI Taxonomy" id="1435465"/>
    <lineage>
        <taxon>Bacteria</taxon>
        <taxon>Pseudomonadati</taxon>
        <taxon>Pseudomonadota</taxon>
        <taxon>Gammaproteobacteria</taxon>
        <taxon>Moraxellales</taxon>
        <taxon>Moraxellaceae</taxon>
        <taxon>Fluviicoccus</taxon>
    </lineage>
</organism>
<evidence type="ECO:0000313" key="11">
    <source>
        <dbReference type="Proteomes" id="UP000292423"/>
    </source>
</evidence>
<evidence type="ECO:0000259" key="8">
    <source>
        <dbReference type="Pfam" id="PF00149"/>
    </source>
</evidence>
<comment type="similarity">
    <text evidence="1 7">Belongs to the SbcD family.</text>
</comment>
<dbReference type="InterPro" id="IPR041796">
    <property type="entry name" value="Mre11_N"/>
</dbReference>
<feature type="domain" description="Nuclease SbcCD subunit D C-terminal" evidence="9">
    <location>
        <begin position="287"/>
        <end position="381"/>
    </location>
</feature>
<evidence type="ECO:0000256" key="7">
    <source>
        <dbReference type="RuleBase" id="RU363069"/>
    </source>
</evidence>
<dbReference type="PANTHER" id="PTHR30337:SF0">
    <property type="entry name" value="NUCLEASE SBCCD SUBUNIT D"/>
    <property type="match status" value="1"/>
</dbReference>
<evidence type="ECO:0000256" key="4">
    <source>
        <dbReference type="ARBA" id="ARBA00022722"/>
    </source>
</evidence>
<dbReference type="RefSeq" id="WP_207224691.1">
    <property type="nucleotide sequence ID" value="NZ_SHKX01000014.1"/>
</dbReference>
<sequence>MTKTLRLLHTSDWHLGRLLYGRKRYAEFAAFLDWLLDTLRAEGIDVLLVAGDIFDTTTPSNAAQTLYYRFLRRVAETGCRHVVVIGGNHDSPTFLNAPAELLKMLDVHVVGAATDNPADEVITLRDAEGRVELLVCAVPYLRDRDLRSAEAGESPEDKERKLAEGIQRHYAAVVEAALQLNAALPQPVPVLGMGHLFTAGGQTVDGDGVRELYVGSLAHVTAGIFPEALDYVALGHLHVPQPVGGRECVRYSGSPLAMGFGEAAQAKQVCIVEFVPEKTVRLLPVPVFQRLERVTGDWPQIEAQLTALKAEGEAVWLEVTHTGHEVIDDLRERLDGLIAGSTLEVLKARDARKAWQVLNRQAQDETLDDLSPDEVFARCLDAGQVPPEQRGELTQSFGEILQALQEADLQAE</sequence>
<dbReference type="AlphaFoldDB" id="A0A4Q7YMN4"/>
<evidence type="ECO:0000256" key="1">
    <source>
        <dbReference type="ARBA" id="ARBA00010555"/>
    </source>
</evidence>
<dbReference type="GO" id="GO:0008408">
    <property type="term" value="F:3'-5' exonuclease activity"/>
    <property type="evidence" value="ECO:0007669"/>
    <property type="project" value="InterPro"/>
</dbReference>
<dbReference type="InterPro" id="IPR026843">
    <property type="entry name" value="SbcD_C"/>
</dbReference>
<evidence type="ECO:0000259" key="9">
    <source>
        <dbReference type="Pfam" id="PF12320"/>
    </source>
</evidence>
<keyword evidence="11" id="KW-1185">Reference proteome</keyword>
<dbReference type="Pfam" id="PF12320">
    <property type="entry name" value="SbcD_C"/>
    <property type="match status" value="1"/>
</dbReference>
<dbReference type="Pfam" id="PF00149">
    <property type="entry name" value="Metallophos"/>
    <property type="match status" value="1"/>
</dbReference>
<keyword evidence="7" id="KW-0233">DNA recombination</keyword>
<evidence type="ECO:0000256" key="2">
    <source>
        <dbReference type="ARBA" id="ARBA00011322"/>
    </source>
</evidence>
<dbReference type="GO" id="GO:0004519">
    <property type="term" value="F:endonuclease activity"/>
    <property type="evidence" value="ECO:0007669"/>
    <property type="project" value="UniProtKB-KW"/>
</dbReference>
<dbReference type="Gene3D" id="3.30.160.720">
    <property type="match status" value="1"/>
</dbReference>
<dbReference type="CDD" id="cd00840">
    <property type="entry name" value="MPP_Mre11_N"/>
    <property type="match status" value="1"/>
</dbReference>
<reference evidence="10 11" key="1">
    <citation type="submission" date="2019-02" db="EMBL/GenBank/DDBJ databases">
        <title>Genomic Encyclopedia of Type Strains, Phase IV (KMG-IV): sequencing the most valuable type-strain genomes for metagenomic binning, comparative biology and taxonomic classification.</title>
        <authorList>
            <person name="Goeker M."/>
        </authorList>
    </citation>
    <scope>NUCLEOTIDE SEQUENCE [LARGE SCALE GENOMIC DNA]</scope>
    <source>
        <strain evidence="10 11">DSM 105135</strain>
    </source>
</reference>
<keyword evidence="7" id="KW-0255">Endonuclease</keyword>
<protein>
    <recommendedName>
        <fullName evidence="3 7">Nuclease SbcCD subunit D</fullName>
    </recommendedName>
</protein>
<dbReference type="Proteomes" id="UP000292423">
    <property type="component" value="Unassembled WGS sequence"/>
</dbReference>
<comment type="subunit">
    <text evidence="2 7">Heterodimer of SbcC and SbcD.</text>
</comment>